<accession>A0A4Y2GSI4</accession>
<dbReference type="EMBL" id="BGPR01001502">
    <property type="protein sequence ID" value="GBM55468.1"/>
    <property type="molecule type" value="Genomic_DNA"/>
</dbReference>
<gene>
    <name evidence="1" type="ORF">AVEN_27826_1</name>
</gene>
<keyword evidence="2" id="KW-1185">Reference proteome</keyword>
<dbReference type="Proteomes" id="UP000499080">
    <property type="component" value="Unassembled WGS sequence"/>
</dbReference>
<organism evidence="1 2">
    <name type="scientific">Araneus ventricosus</name>
    <name type="common">Orbweaver spider</name>
    <name type="synonym">Epeira ventricosa</name>
    <dbReference type="NCBI Taxonomy" id="182803"/>
    <lineage>
        <taxon>Eukaryota</taxon>
        <taxon>Metazoa</taxon>
        <taxon>Ecdysozoa</taxon>
        <taxon>Arthropoda</taxon>
        <taxon>Chelicerata</taxon>
        <taxon>Arachnida</taxon>
        <taxon>Araneae</taxon>
        <taxon>Araneomorphae</taxon>
        <taxon>Entelegynae</taxon>
        <taxon>Araneoidea</taxon>
        <taxon>Araneidae</taxon>
        <taxon>Araneus</taxon>
    </lineage>
</organism>
<comment type="caution">
    <text evidence="1">The sequence shown here is derived from an EMBL/GenBank/DDBJ whole genome shotgun (WGS) entry which is preliminary data.</text>
</comment>
<reference evidence="1 2" key="1">
    <citation type="journal article" date="2019" name="Sci. Rep.">
        <title>Orb-weaving spider Araneus ventricosus genome elucidates the spidroin gene catalogue.</title>
        <authorList>
            <person name="Kono N."/>
            <person name="Nakamura H."/>
            <person name="Ohtoshi R."/>
            <person name="Moran D.A.P."/>
            <person name="Shinohara A."/>
            <person name="Yoshida Y."/>
            <person name="Fujiwara M."/>
            <person name="Mori M."/>
            <person name="Tomita M."/>
            <person name="Arakawa K."/>
        </authorList>
    </citation>
    <scope>NUCLEOTIDE SEQUENCE [LARGE SCALE GENOMIC DNA]</scope>
</reference>
<dbReference type="AlphaFoldDB" id="A0A4Y2GSI4"/>
<sequence length="119" mass="13193">MIFFSDSHSPWFLPSGGFLLGGGFLLDGGFPVDGGFPSTSTASRRCPRPALAGIRLWRSVSDAQDTFSKQNACAVLTARCSERCFTSVYGMACFRVADRFVFYRLSFSFKNQHRIRCAV</sequence>
<protein>
    <submittedName>
        <fullName evidence="1">Uncharacterized protein</fullName>
    </submittedName>
</protein>
<evidence type="ECO:0000313" key="2">
    <source>
        <dbReference type="Proteomes" id="UP000499080"/>
    </source>
</evidence>
<proteinExistence type="predicted"/>
<evidence type="ECO:0000313" key="1">
    <source>
        <dbReference type="EMBL" id="GBM55468.1"/>
    </source>
</evidence>
<name>A0A4Y2GSI4_ARAVE</name>